<reference evidence="1 2" key="1">
    <citation type="journal article" date="2013" name="Mar. Genomics">
        <title>Expression of sulfatases in Rhodopirellula baltica and the diversity of sulfatases in the genus Rhodopirellula.</title>
        <authorList>
            <person name="Wegner C.E."/>
            <person name="Richter-Heitmann T."/>
            <person name="Klindworth A."/>
            <person name="Klockow C."/>
            <person name="Richter M."/>
            <person name="Achstetter T."/>
            <person name="Glockner F.O."/>
            <person name="Harder J."/>
        </authorList>
    </citation>
    <scope>NUCLEOTIDE SEQUENCE [LARGE SCALE GENOMIC DNA]</scope>
    <source>
        <strain evidence="1 2">SH398</strain>
    </source>
</reference>
<comment type="caution">
    <text evidence="1">The sequence shown here is derived from an EMBL/GenBank/DDBJ whole genome shotgun (WGS) entry which is preliminary data.</text>
</comment>
<evidence type="ECO:0000313" key="2">
    <source>
        <dbReference type="Proteomes" id="UP000011996"/>
    </source>
</evidence>
<protein>
    <submittedName>
        <fullName evidence="1">Uncharacterized protein</fullName>
    </submittedName>
</protein>
<proteinExistence type="predicted"/>
<dbReference type="AlphaFoldDB" id="M5RYD2"/>
<accession>M5RYD2</accession>
<dbReference type="PATRIC" id="fig|1263868.3.peg.5501"/>
<name>M5RYD2_9BACT</name>
<organism evidence="1 2">
    <name type="scientific">Rhodopirellula europaea SH398</name>
    <dbReference type="NCBI Taxonomy" id="1263868"/>
    <lineage>
        <taxon>Bacteria</taxon>
        <taxon>Pseudomonadati</taxon>
        <taxon>Planctomycetota</taxon>
        <taxon>Planctomycetia</taxon>
        <taxon>Pirellulales</taxon>
        <taxon>Pirellulaceae</taxon>
        <taxon>Rhodopirellula</taxon>
    </lineage>
</organism>
<evidence type="ECO:0000313" key="1">
    <source>
        <dbReference type="EMBL" id="EMI24363.1"/>
    </source>
</evidence>
<dbReference type="EMBL" id="ANOF01000159">
    <property type="protein sequence ID" value="EMI24363.1"/>
    <property type="molecule type" value="Genomic_DNA"/>
</dbReference>
<dbReference type="OrthoDB" id="5522062at2"/>
<dbReference type="RefSeq" id="WP_008670800.1">
    <property type="nucleotide sequence ID" value="NZ_ANOF01000159.1"/>
</dbReference>
<dbReference type="Proteomes" id="UP000011996">
    <property type="component" value="Unassembled WGS sequence"/>
</dbReference>
<gene>
    <name evidence="1" type="ORF">RESH_05062</name>
</gene>
<sequence length="165" mass="18778">MPDETVTWADDWLPRLLSRLESLGHPNLTSFLDSHVGLPYTKAAQLLGDDVAAIQLSGLHQREFATASDIRYVVCDVLLRCINYHIKRGWLRGPHHKLNQAAAVSDWILMFRDCSDLEPDLRAVWDALDTQSPDTNWRPVGHDDPLIAAAFTAAWPSYRTTWFLR</sequence>